<feature type="domain" description="TM2" evidence="6">
    <location>
        <begin position="5"/>
        <end position="49"/>
    </location>
</feature>
<dbReference type="Proteomes" id="UP001476950">
    <property type="component" value="Unassembled WGS sequence"/>
</dbReference>
<keyword evidence="2 5" id="KW-0812">Transmembrane</keyword>
<dbReference type="PANTHER" id="PTHR21016:SF25">
    <property type="entry name" value="TM2 DOMAIN-CONTAINING PROTEIN DDB_G0277895-RELATED"/>
    <property type="match status" value="1"/>
</dbReference>
<name>A0ABV0KMB4_9CYAN</name>
<evidence type="ECO:0000256" key="3">
    <source>
        <dbReference type="ARBA" id="ARBA00022989"/>
    </source>
</evidence>
<feature type="transmembrane region" description="Helical" evidence="5">
    <location>
        <begin position="32"/>
        <end position="56"/>
    </location>
</feature>
<evidence type="ECO:0000259" key="6">
    <source>
        <dbReference type="Pfam" id="PF05154"/>
    </source>
</evidence>
<proteinExistence type="predicted"/>
<dbReference type="Pfam" id="PF05154">
    <property type="entry name" value="TM2"/>
    <property type="match status" value="1"/>
</dbReference>
<organism evidence="7 8">
    <name type="scientific">Stenomitos frigidus AS-A4</name>
    <dbReference type="NCBI Taxonomy" id="2933935"/>
    <lineage>
        <taxon>Bacteria</taxon>
        <taxon>Bacillati</taxon>
        <taxon>Cyanobacteriota</taxon>
        <taxon>Cyanophyceae</taxon>
        <taxon>Leptolyngbyales</taxon>
        <taxon>Leptolyngbyaceae</taxon>
        <taxon>Stenomitos</taxon>
    </lineage>
</organism>
<comment type="caution">
    <text evidence="7">The sequence shown here is derived from an EMBL/GenBank/DDBJ whole genome shotgun (WGS) entry which is preliminary data.</text>
</comment>
<keyword evidence="4 5" id="KW-0472">Membrane</keyword>
<dbReference type="InterPro" id="IPR007829">
    <property type="entry name" value="TM2"/>
</dbReference>
<dbReference type="EMBL" id="JAMPLM010000010">
    <property type="protein sequence ID" value="MEP1059429.1"/>
    <property type="molecule type" value="Genomic_DNA"/>
</dbReference>
<keyword evidence="8" id="KW-1185">Reference proteome</keyword>
<sequence length="164" mass="17736">MNSSTAYVLWFLWLFGLGGAQRLYTGHIGSGLIYLFTWGLFGFGQVIDLALIPGMVEKRNASLRGLYSGTSTPKHSITLNIGDIPLFEPLQAAQPSSSSSVSPMHKLLKAAKANGGQLSLAQAAMHTELAPDQVKELLQEAVRVGYAEITNDSNTGAIRYYFDV</sequence>
<evidence type="ECO:0000313" key="8">
    <source>
        <dbReference type="Proteomes" id="UP001476950"/>
    </source>
</evidence>
<evidence type="ECO:0000256" key="2">
    <source>
        <dbReference type="ARBA" id="ARBA00022692"/>
    </source>
</evidence>
<gene>
    <name evidence="7" type="ORF">NDI38_13355</name>
</gene>
<evidence type="ECO:0000256" key="1">
    <source>
        <dbReference type="ARBA" id="ARBA00004141"/>
    </source>
</evidence>
<evidence type="ECO:0000256" key="4">
    <source>
        <dbReference type="ARBA" id="ARBA00023136"/>
    </source>
</evidence>
<keyword evidence="3 5" id="KW-1133">Transmembrane helix</keyword>
<dbReference type="RefSeq" id="WP_206756032.1">
    <property type="nucleotide sequence ID" value="NZ_JAMPLM010000010.1"/>
</dbReference>
<accession>A0ABV0KMB4</accession>
<evidence type="ECO:0000256" key="5">
    <source>
        <dbReference type="SAM" id="Phobius"/>
    </source>
</evidence>
<protein>
    <submittedName>
        <fullName evidence="7">NINE protein</fullName>
    </submittedName>
</protein>
<comment type="subcellular location">
    <subcellularLocation>
        <location evidence="1">Membrane</location>
        <topology evidence="1">Multi-pass membrane protein</topology>
    </subcellularLocation>
</comment>
<dbReference type="InterPro" id="IPR050932">
    <property type="entry name" value="TM2D1-3-like"/>
</dbReference>
<evidence type="ECO:0000313" key="7">
    <source>
        <dbReference type="EMBL" id="MEP1059429.1"/>
    </source>
</evidence>
<dbReference type="PANTHER" id="PTHR21016">
    <property type="entry name" value="BETA-AMYLOID BINDING PROTEIN-RELATED"/>
    <property type="match status" value="1"/>
</dbReference>
<reference evidence="7 8" key="1">
    <citation type="submission" date="2022-04" db="EMBL/GenBank/DDBJ databases">
        <title>Positive selection, recombination, and allopatry shape intraspecific diversity of widespread and dominant cyanobacteria.</title>
        <authorList>
            <person name="Wei J."/>
            <person name="Shu W."/>
            <person name="Hu C."/>
        </authorList>
    </citation>
    <scope>NUCLEOTIDE SEQUENCE [LARGE SCALE GENOMIC DNA]</scope>
    <source>
        <strain evidence="7 8">AS-A4</strain>
    </source>
</reference>